<proteinExistence type="predicted"/>
<dbReference type="EMBL" id="GBXM01104598">
    <property type="protein sequence ID" value="JAH03979.1"/>
    <property type="molecule type" value="Transcribed_RNA"/>
</dbReference>
<evidence type="ECO:0000313" key="1">
    <source>
        <dbReference type="EMBL" id="JAH03979.1"/>
    </source>
</evidence>
<name>A0A0E9PHG9_ANGAN</name>
<reference evidence="1" key="1">
    <citation type="submission" date="2014-11" db="EMBL/GenBank/DDBJ databases">
        <authorList>
            <person name="Amaro Gonzalez C."/>
        </authorList>
    </citation>
    <scope>NUCLEOTIDE SEQUENCE</scope>
</reference>
<accession>A0A0E9PHG9</accession>
<sequence length="19" mass="2233">MVPHTINPNNKCIDLKYEC</sequence>
<dbReference type="AlphaFoldDB" id="A0A0E9PHG9"/>
<protein>
    <submittedName>
        <fullName evidence="1">Uncharacterized protein</fullName>
    </submittedName>
</protein>
<reference evidence="1" key="2">
    <citation type="journal article" date="2015" name="Fish Shellfish Immunol.">
        <title>Early steps in the European eel (Anguilla anguilla)-Vibrio vulnificus interaction in the gills: Role of the RtxA13 toxin.</title>
        <authorList>
            <person name="Callol A."/>
            <person name="Pajuelo D."/>
            <person name="Ebbesson L."/>
            <person name="Teles M."/>
            <person name="MacKenzie S."/>
            <person name="Amaro C."/>
        </authorList>
    </citation>
    <scope>NUCLEOTIDE SEQUENCE</scope>
</reference>
<organism evidence="1">
    <name type="scientific">Anguilla anguilla</name>
    <name type="common">European freshwater eel</name>
    <name type="synonym">Muraena anguilla</name>
    <dbReference type="NCBI Taxonomy" id="7936"/>
    <lineage>
        <taxon>Eukaryota</taxon>
        <taxon>Metazoa</taxon>
        <taxon>Chordata</taxon>
        <taxon>Craniata</taxon>
        <taxon>Vertebrata</taxon>
        <taxon>Euteleostomi</taxon>
        <taxon>Actinopterygii</taxon>
        <taxon>Neopterygii</taxon>
        <taxon>Teleostei</taxon>
        <taxon>Anguilliformes</taxon>
        <taxon>Anguillidae</taxon>
        <taxon>Anguilla</taxon>
    </lineage>
</organism>